<evidence type="ECO:0008006" key="3">
    <source>
        <dbReference type="Google" id="ProtNLM"/>
    </source>
</evidence>
<comment type="caution">
    <text evidence="1">The sequence shown here is derived from an EMBL/GenBank/DDBJ whole genome shotgun (WGS) entry which is preliminary data.</text>
</comment>
<evidence type="ECO:0000313" key="2">
    <source>
        <dbReference type="Proteomes" id="UP001501153"/>
    </source>
</evidence>
<gene>
    <name evidence="1" type="ORF">GCM10023185_08070</name>
</gene>
<name>A0ABP8I3J0_9BACT</name>
<dbReference type="Proteomes" id="UP001501153">
    <property type="component" value="Unassembled WGS sequence"/>
</dbReference>
<sequence>MVQVLQRVPLPPGGLVPYRKGRNWGYADTTGRVVVQPVLLEEPPFFMQEFIFLSLSDIPLFFSHYGPGNLPQPRKEYYQSICLINARGEILLLNQGKNEVPLLLPDGSIRAGRQEQHIGQPMLRYGSEAGRAQWTVSRVPADAARYRHGSRVQRYPVGAGRYAAYRTYSVDQRRGKRRGPAGPRAALTDSVGRRLTGWYFGSIARFHNGRALVRDYRPHRYRPIASANNAAEPHTADLLYLDRQGRELRLPQDVAAATDFTQGTAVLWRKVTRGRHPSPAGLSQGGIMDTMGRMLLPITSRLQGPDEAGFFRITQSSGADTAVRFITPQAAPACGGRAFRRAGPFFNNRAWVQAADGRQGLIDTRGQWVTPAADYELLVSVAQRFRPYLPRKQVFIHSLPVAVSAFAAATYANRHPADTAYMLCRRAGKYGWVARRSGREVIPTRYDSVLYYLSDGLACAMRGGQAYLINAKGRELARGEYRGDWYDYRGQPRHLFRPAEGTWSVVDTSGRPRLPWLPGTGFFTPEGRAIVQEPYAPGWKELPRRKQEFPCVGVVDSAGHVVVPFQDGLQYSGMPPTAHLASIALEHHYPPLFWLTTETAPASSGAYRTATPRGGYSLLSATTLQPFTTGSFSSLRLLSNNWHVGRRVADTLSVLIAANGQQWAAPRGYTWSREILIVGAGLSQQHEERLPFQYGVDKVLWDNLNRPPSPYELLNSPRNEGYLTKGGRRLWED</sequence>
<accession>A0ABP8I3J0</accession>
<dbReference type="InterPro" id="IPR032774">
    <property type="entry name" value="WG_beta_rep"/>
</dbReference>
<dbReference type="Pfam" id="PF14903">
    <property type="entry name" value="WG_beta_rep"/>
    <property type="match status" value="2"/>
</dbReference>
<organism evidence="1 2">
    <name type="scientific">Hymenobacter saemangeumensis</name>
    <dbReference type="NCBI Taxonomy" id="1084522"/>
    <lineage>
        <taxon>Bacteria</taxon>
        <taxon>Pseudomonadati</taxon>
        <taxon>Bacteroidota</taxon>
        <taxon>Cytophagia</taxon>
        <taxon>Cytophagales</taxon>
        <taxon>Hymenobacteraceae</taxon>
        <taxon>Hymenobacter</taxon>
    </lineage>
</organism>
<proteinExistence type="predicted"/>
<keyword evidence="2" id="KW-1185">Reference proteome</keyword>
<protein>
    <recommendedName>
        <fullName evidence="3">WG repeat-containing protein</fullName>
    </recommendedName>
</protein>
<evidence type="ECO:0000313" key="1">
    <source>
        <dbReference type="EMBL" id="GAA4350351.1"/>
    </source>
</evidence>
<dbReference type="EMBL" id="BAABGZ010000010">
    <property type="protein sequence ID" value="GAA4350351.1"/>
    <property type="molecule type" value="Genomic_DNA"/>
</dbReference>
<reference evidence="2" key="1">
    <citation type="journal article" date="2019" name="Int. J. Syst. Evol. Microbiol.">
        <title>The Global Catalogue of Microorganisms (GCM) 10K type strain sequencing project: providing services to taxonomists for standard genome sequencing and annotation.</title>
        <authorList>
            <consortium name="The Broad Institute Genomics Platform"/>
            <consortium name="The Broad Institute Genome Sequencing Center for Infectious Disease"/>
            <person name="Wu L."/>
            <person name="Ma J."/>
        </authorList>
    </citation>
    <scope>NUCLEOTIDE SEQUENCE [LARGE SCALE GENOMIC DNA]</scope>
    <source>
        <strain evidence="2">JCM 17923</strain>
    </source>
</reference>